<keyword evidence="2" id="KW-0012">Acyltransferase</keyword>
<dbReference type="EMBL" id="JAMPKX010000002">
    <property type="protein sequence ID" value="MEP0946447.1"/>
    <property type="molecule type" value="Genomic_DNA"/>
</dbReference>
<dbReference type="CDD" id="cd04301">
    <property type="entry name" value="NAT_SF"/>
    <property type="match status" value="1"/>
</dbReference>
<name>A0ABV0K0Z4_9CYAN</name>
<dbReference type="InterPro" id="IPR016181">
    <property type="entry name" value="Acyl_CoA_acyltransferase"/>
</dbReference>
<dbReference type="InterPro" id="IPR000182">
    <property type="entry name" value="GNAT_dom"/>
</dbReference>
<evidence type="ECO:0000313" key="5">
    <source>
        <dbReference type="EMBL" id="MEP0946447.1"/>
    </source>
</evidence>
<keyword evidence="6" id="KW-1185">Reference proteome</keyword>
<gene>
    <name evidence="5" type="ORF">NC992_06145</name>
</gene>
<reference evidence="5 6" key="1">
    <citation type="submission" date="2022-04" db="EMBL/GenBank/DDBJ databases">
        <title>Positive selection, recombination, and allopatry shape intraspecific diversity of widespread and dominant cyanobacteria.</title>
        <authorList>
            <person name="Wei J."/>
            <person name="Shu W."/>
            <person name="Hu C."/>
        </authorList>
    </citation>
    <scope>NUCLEOTIDE SEQUENCE [LARGE SCALE GENOMIC DNA]</scope>
    <source>
        <strain evidence="5 6">DQ-A4</strain>
    </source>
</reference>
<evidence type="ECO:0000256" key="2">
    <source>
        <dbReference type="ARBA" id="ARBA00023315"/>
    </source>
</evidence>
<sequence length="186" mass="21345">MQIEVTTWYLEMLDPAQLRPKLSEHPHLEIRQAEVPCPELSRFLYASVGGQWYWCDRLPWSRDRWLTYLNRPQVETWIAYISGTPAGYIELEEHPQGDVEITCFGLLPQFIGQGIGGHLLTVGIQRAWNWGANRVWVHTCSLDGPFAYKNYESRGFTRYDTKVAIEDLPDSPPGPWPNSNISLPAS</sequence>
<dbReference type="PROSITE" id="PS51186">
    <property type="entry name" value="GNAT"/>
    <property type="match status" value="1"/>
</dbReference>
<protein>
    <submittedName>
        <fullName evidence="5">GNAT family N-acetyltransferase</fullName>
    </submittedName>
</protein>
<accession>A0ABV0K0Z4</accession>
<feature type="compositionally biased region" description="Polar residues" evidence="3">
    <location>
        <begin position="177"/>
        <end position="186"/>
    </location>
</feature>
<dbReference type="Pfam" id="PF00583">
    <property type="entry name" value="Acetyltransf_1"/>
    <property type="match status" value="1"/>
</dbReference>
<organism evidence="5 6">
    <name type="scientific">Leptolyngbya subtilissima DQ-A4</name>
    <dbReference type="NCBI Taxonomy" id="2933933"/>
    <lineage>
        <taxon>Bacteria</taxon>
        <taxon>Bacillati</taxon>
        <taxon>Cyanobacteriota</taxon>
        <taxon>Cyanophyceae</taxon>
        <taxon>Leptolyngbyales</taxon>
        <taxon>Leptolyngbyaceae</taxon>
        <taxon>Leptolyngbya group</taxon>
        <taxon>Leptolyngbya</taxon>
    </lineage>
</organism>
<evidence type="ECO:0000256" key="1">
    <source>
        <dbReference type="ARBA" id="ARBA00022679"/>
    </source>
</evidence>
<comment type="caution">
    <text evidence="5">The sequence shown here is derived from an EMBL/GenBank/DDBJ whole genome shotgun (WGS) entry which is preliminary data.</text>
</comment>
<proteinExistence type="predicted"/>
<evidence type="ECO:0000313" key="6">
    <source>
        <dbReference type="Proteomes" id="UP001482513"/>
    </source>
</evidence>
<evidence type="ECO:0000256" key="3">
    <source>
        <dbReference type="SAM" id="MobiDB-lite"/>
    </source>
</evidence>
<dbReference type="PANTHER" id="PTHR43877">
    <property type="entry name" value="AMINOALKYLPHOSPHONATE N-ACETYLTRANSFERASE-RELATED-RELATED"/>
    <property type="match status" value="1"/>
</dbReference>
<evidence type="ECO:0000259" key="4">
    <source>
        <dbReference type="PROSITE" id="PS51186"/>
    </source>
</evidence>
<dbReference type="RefSeq" id="WP_190696031.1">
    <property type="nucleotide sequence ID" value="NZ_JAMPKX010000002.1"/>
</dbReference>
<dbReference type="InterPro" id="IPR050832">
    <property type="entry name" value="Bact_Acetyltransf"/>
</dbReference>
<feature type="domain" description="N-acetyltransferase" evidence="4">
    <location>
        <begin position="28"/>
        <end position="175"/>
    </location>
</feature>
<keyword evidence="1" id="KW-0808">Transferase</keyword>
<dbReference type="SUPFAM" id="SSF55729">
    <property type="entry name" value="Acyl-CoA N-acyltransferases (Nat)"/>
    <property type="match status" value="1"/>
</dbReference>
<dbReference type="Gene3D" id="3.40.630.30">
    <property type="match status" value="1"/>
</dbReference>
<feature type="region of interest" description="Disordered" evidence="3">
    <location>
        <begin position="167"/>
        <end position="186"/>
    </location>
</feature>
<dbReference type="Proteomes" id="UP001482513">
    <property type="component" value="Unassembled WGS sequence"/>
</dbReference>